<feature type="compositionally biased region" description="Basic and acidic residues" evidence="1">
    <location>
        <begin position="46"/>
        <end position="80"/>
    </location>
</feature>
<dbReference type="EMBL" id="OV696695">
    <property type="protein sequence ID" value="CAH1238031.1"/>
    <property type="molecule type" value="Genomic_DNA"/>
</dbReference>
<keyword evidence="3" id="KW-1185">Reference proteome</keyword>
<name>A0A8J9W6B9_BRALA</name>
<accession>A0A8J9W6B9</accession>
<feature type="region of interest" description="Disordered" evidence="1">
    <location>
        <begin position="17"/>
        <end position="86"/>
    </location>
</feature>
<feature type="compositionally biased region" description="Polar residues" evidence="1">
    <location>
        <begin position="24"/>
        <end position="34"/>
    </location>
</feature>
<dbReference type="Proteomes" id="UP000838412">
    <property type="component" value="Chromosome 10"/>
</dbReference>
<evidence type="ECO:0000313" key="2">
    <source>
        <dbReference type="EMBL" id="CAH1238031.1"/>
    </source>
</evidence>
<gene>
    <name evidence="2" type="primary">Hypp5504</name>
    <name evidence="2" type="ORF">BLAG_LOCUS2791</name>
</gene>
<sequence>MLRKLLINCYQRQKEEKERARNATLRSTSDSATVGASGDAGMVQLQEHKEGKKYTVEEKGQEEKTEGTGDKVTEKEEKANAESSEEIVTVEEIEIATTEEAIWELLEQYGPE</sequence>
<evidence type="ECO:0000313" key="3">
    <source>
        <dbReference type="Proteomes" id="UP000838412"/>
    </source>
</evidence>
<reference evidence="2" key="1">
    <citation type="submission" date="2022-01" db="EMBL/GenBank/DDBJ databases">
        <authorList>
            <person name="Braso-Vives M."/>
        </authorList>
    </citation>
    <scope>NUCLEOTIDE SEQUENCE</scope>
</reference>
<protein>
    <submittedName>
        <fullName evidence="2">Hypp5504 protein</fullName>
    </submittedName>
</protein>
<dbReference type="AlphaFoldDB" id="A0A8J9W6B9"/>
<proteinExistence type="predicted"/>
<evidence type="ECO:0000256" key="1">
    <source>
        <dbReference type="SAM" id="MobiDB-lite"/>
    </source>
</evidence>
<organism evidence="2 3">
    <name type="scientific">Branchiostoma lanceolatum</name>
    <name type="common">Common lancelet</name>
    <name type="synonym">Amphioxus lanceolatum</name>
    <dbReference type="NCBI Taxonomy" id="7740"/>
    <lineage>
        <taxon>Eukaryota</taxon>
        <taxon>Metazoa</taxon>
        <taxon>Chordata</taxon>
        <taxon>Cephalochordata</taxon>
        <taxon>Leptocardii</taxon>
        <taxon>Amphioxiformes</taxon>
        <taxon>Branchiostomatidae</taxon>
        <taxon>Branchiostoma</taxon>
    </lineage>
</organism>